<keyword evidence="3" id="KW-1185">Reference proteome</keyword>
<name>E0SKH0_DICD3</name>
<dbReference type="HOGENOM" id="CLU_2787150_0_0_6"/>
<dbReference type="KEGG" id="ddd:Dda3937_01810"/>
<evidence type="ECO:0000313" key="2">
    <source>
        <dbReference type="EMBL" id="ADM99259.1"/>
    </source>
</evidence>
<gene>
    <name evidence="2" type="ordered locus">Dda3937_01810</name>
</gene>
<dbReference type="AlphaFoldDB" id="E0SKH0"/>
<protein>
    <submittedName>
        <fullName evidence="2">Uncharacterized protein</fullName>
    </submittedName>
</protein>
<evidence type="ECO:0000313" key="3">
    <source>
        <dbReference type="Proteomes" id="UP000006859"/>
    </source>
</evidence>
<accession>E0SKH0</accession>
<dbReference type="Proteomes" id="UP000006859">
    <property type="component" value="Chromosome"/>
</dbReference>
<reference evidence="2 3" key="1">
    <citation type="journal article" date="2011" name="J. Bacteriol.">
        <title>Genome sequence of the plant-pathogenic bacterium Dickeya dadantii 3937.</title>
        <authorList>
            <person name="Glasner J.D."/>
            <person name="Yang C.H."/>
            <person name="Reverchon S."/>
            <person name="Hugouvieux-Cotte-Pattat N."/>
            <person name="Condemine G."/>
            <person name="Bohin J.P."/>
            <person name="Van Gijsegem F."/>
            <person name="Yang S."/>
            <person name="Franza T."/>
            <person name="Expert D."/>
            <person name="Plunkett G. III"/>
            <person name="San Francisco M.J."/>
            <person name="Charkowski A.O."/>
            <person name="Py B."/>
            <person name="Bell K."/>
            <person name="Rauscher L."/>
            <person name="Rodriguez-Palenzuela P."/>
            <person name="Toussaint A."/>
            <person name="Holeva M.C."/>
            <person name="He S.Y."/>
            <person name="Douet V."/>
            <person name="Boccara M."/>
            <person name="Blanco C."/>
            <person name="Toth I."/>
            <person name="Anderson B.D."/>
            <person name="Biehl B.S."/>
            <person name="Mau B."/>
            <person name="Flynn S.M."/>
            <person name="Barras F."/>
            <person name="Lindeberg M."/>
            <person name="Birch P.R."/>
            <person name="Tsuyumu S."/>
            <person name="Shi X."/>
            <person name="Hibbing M."/>
            <person name="Yap M.N."/>
            <person name="Carpentier M."/>
            <person name="Dassa E."/>
            <person name="Umehara M."/>
            <person name="Kim J.F."/>
            <person name="Rusch M."/>
            <person name="Soni P."/>
            <person name="Mayhew G.F."/>
            <person name="Fouts D.E."/>
            <person name="Gill S.R."/>
            <person name="Blattner F.R."/>
            <person name="Keen N.T."/>
            <person name="Perna N.T."/>
        </authorList>
    </citation>
    <scope>NUCLEOTIDE SEQUENCE [LARGE SCALE GENOMIC DNA]</scope>
    <source>
        <strain evidence="2 3">3937</strain>
    </source>
</reference>
<sequence length="68" mass="8031">MLKRADDGTDAFAVAYVDVAQFFEEIDECVHVLSPLSWLRFCVMFITFLIIMDKECYFNFFVMKVTLF</sequence>
<feature type="transmembrane region" description="Helical" evidence="1">
    <location>
        <begin position="32"/>
        <end position="51"/>
    </location>
</feature>
<keyword evidence="1" id="KW-1133">Transmembrane helix</keyword>
<organism evidence="2 3">
    <name type="scientific">Dickeya dadantii (strain 3937)</name>
    <name type="common">Erwinia chrysanthemi (strain 3937)</name>
    <dbReference type="NCBI Taxonomy" id="198628"/>
    <lineage>
        <taxon>Bacteria</taxon>
        <taxon>Pseudomonadati</taxon>
        <taxon>Pseudomonadota</taxon>
        <taxon>Gammaproteobacteria</taxon>
        <taxon>Enterobacterales</taxon>
        <taxon>Pectobacteriaceae</taxon>
        <taxon>Dickeya</taxon>
    </lineage>
</organism>
<proteinExistence type="predicted"/>
<keyword evidence="1" id="KW-0472">Membrane</keyword>
<dbReference type="EMBL" id="CP002038">
    <property type="protein sequence ID" value="ADM99259.1"/>
    <property type="molecule type" value="Genomic_DNA"/>
</dbReference>
<evidence type="ECO:0000256" key="1">
    <source>
        <dbReference type="SAM" id="Phobius"/>
    </source>
</evidence>
<keyword evidence="1" id="KW-0812">Transmembrane</keyword>